<reference evidence="2" key="1">
    <citation type="journal article" date="2022" name="bioRxiv">
        <title>Sequencing and chromosome-scale assembly of the giantPleurodeles waltlgenome.</title>
        <authorList>
            <person name="Brown T."/>
            <person name="Elewa A."/>
            <person name="Iarovenko S."/>
            <person name="Subramanian E."/>
            <person name="Araus A.J."/>
            <person name="Petzold A."/>
            <person name="Susuki M."/>
            <person name="Suzuki K.-i.T."/>
            <person name="Hayashi T."/>
            <person name="Toyoda A."/>
            <person name="Oliveira C."/>
            <person name="Osipova E."/>
            <person name="Leigh N.D."/>
            <person name="Simon A."/>
            <person name="Yun M.H."/>
        </authorList>
    </citation>
    <scope>NUCLEOTIDE SEQUENCE</scope>
    <source>
        <strain evidence="2">20211129_DDA</strain>
        <tissue evidence="2">Liver</tissue>
    </source>
</reference>
<accession>A0AAV7WK38</accession>
<sequence>MGPWGLARLCPAPVRFQACGSSGAYAGNCVIWGGALKSPGFLCCHAATCRIGSGVPRRELQLFKAGLRAPARSCSAPGPKGASEPPRLLGTLRGHGPVRARQTNYCQAAAHSPTCPAPACPP</sequence>
<feature type="region of interest" description="Disordered" evidence="1">
    <location>
        <begin position="70"/>
        <end position="94"/>
    </location>
</feature>
<evidence type="ECO:0000256" key="1">
    <source>
        <dbReference type="SAM" id="MobiDB-lite"/>
    </source>
</evidence>
<dbReference type="Proteomes" id="UP001066276">
    <property type="component" value="Chromosome 1_1"/>
</dbReference>
<comment type="caution">
    <text evidence="2">The sequence shown here is derived from an EMBL/GenBank/DDBJ whole genome shotgun (WGS) entry which is preliminary data.</text>
</comment>
<dbReference type="EMBL" id="JANPWB010000001">
    <property type="protein sequence ID" value="KAJ1214413.1"/>
    <property type="molecule type" value="Genomic_DNA"/>
</dbReference>
<proteinExistence type="predicted"/>
<evidence type="ECO:0000313" key="2">
    <source>
        <dbReference type="EMBL" id="KAJ1214413.1"/>
    </source>
</evidence>
<dbReference type="AlphaFoldDB" id="A0AAV7WK38"/>
<keyword evidence="3" id="KW-1185">Reference proteome</keyword>
<gene>
    <name evidence="2" type="ORF">NDU88_002032</name>
</gene>
<evidence type="ECO:0000313" key="3">
    <source>
        <dbReference type="Proteomes" id="UP001066276"/>
    </source>
</evidence>
<organism evidence="2 3">
    <name type="scientific">Pleurodeles waltl</name>
    <name type="common">Iberian ribbed newt</name>
    <dbReference type="NCBI Taxonomy" id="8319"/>
    <lineage>
        <taxon>Eukaryota</taxon>
        <taxon>Metazoa</taxon>
        <taxon>Chordata</taxon>
        <taxon>Craniata</taxon>
        <taxon>Vertebrata</taxon>
        <taxon>Euteleostomi</taxon>
        <taxon>Amphibia</taxon>
        <taxon>Batrachia</taxon>
        <taxon>Caudata</taxon>
        <taxon>Salamandroidea</taxon>
        <taxon>Salamandridae</taxon>
        <taxon>Pleurodelinae</taxon>
        <taxon>Pleurodeles</taxon>
    </lineage>
</organism>
<name>A0AAV7WK38_PLEWA</name>
<protein>
    <submittedName>
        <fullName evidence="2">Uncharacterized protein</fullName>
    </submittedName>
</protein>